<organism evidence="3 4">
    <name type="scientific">Prymnesium parvum</name>
    <name type="common">Toxic golden alga</name>
    <dbReference type="NCBI Taxonomy" id="97485"/>
    <lineage>
        <taxon>Eukaryota</taxon>
        <taxon>Haptista</taxon>
        <taxon>Haptophyta</taxon>
        <taxon>Prymnesiophyceae</taxon>
        <taxon>Prymnesiales</taxon>
        <taxon>Prymnesiaceae</taxon>
        <taxon>Prymnesium</taxon>
    </lineage>
</organism>
<feature type="region of interest" description="Disordered" evidence="2">
    <location>
        <begin position="141"/>
        <end position="164"/>
    </location>
</feature>
<name>A0AB34IX88_PRYPA</name>
<sequence>MGEASLQDLREEERLKIGNVLRELAKAQREGNQAARERQEYLVRLNSLRGQNDSIIKETIQLRGKFRQSLELLKTYQQQLATPARPEASVNDDQGDAHPPASSGTSRSTLADSARHPARESARMEAVQRLRQRFPRAAAAYDHRLAIRPPSEEEEEEAACEAETGAPACEHAAAAAAPHADARAGSRAVSFSSPLVAASPQTRFHPAEGAGLSCSGGSPSESSSSESSPTPLIAFSPEESDAAPTQEPPAHFRCAPPPPYRASPTSARAQSYPAASLPPSCNQSAPPLPSTTPSRSAPLAERDSHDLTFAARAQLHSQRAEWVSRTWERTRDSFGAPPRVDALAVSASAPSFPPSWLPPRPPSLPSAPLSTRQCTDAAAPHTPERQEPRGGAPLPQRRGATPSRQAAPVSTRAPTCATGASLAAPRRTPSAGARAAPAGPSGIPAAGAVGGPAVAPPAAAARAAPRPVVFDEFDGIGEIGEIGELLALAEGRLGRGRKAREGLVDMRQVELCARDGDVLPSKAKPTKAKAARRQEARWAQSQASRELRQDEAQMLLDVLQEMGENADEVEVPTQRRQAVGFDGFGAANKCGKRRPAALSVRTNEW</sequence>
<comment type="caution">
    <text evidence="3">The sequence shown here is derived from an EMBL/GenBank/DDBJ whole genome shotgun (WGS) entry which is preliminary data.</text>
</comment>
<feature type="compositionally biased region" description="Low complexity" evidence="2">
    <location>
        <begin position="215"/>
        <end position="229"/>
    </location>
</feature>
<accession>A0AB34IX88</accession>
<dbReference type="AlphaFoldDB" id="A0AB34IX88"/>
<evidence type="ECO:0000313" key="4">
    <source>
        <dbReference type="Proteomes" id="UP001515480"/>
    </source>
</evidence>
<keyword evidence="1" id="KW-0175">Coiled coil</keyword>
<evidence type="ECO:0000256" key="2">
    <source>
        <dbReference type="SAM" id="MobiDB-lite"/>
    </source>
</evidence>
<evidence type="ECO:0008006" key="5">
    <source>
        <dbReference type="Google" id="ProtNLM"/>
    </source>
</evidence>
<gene>
    <name evidence="3" type="ORF">AB1Y20_007326</name>
</gene>
<evidence type="ECO:0000256" key="1">
    <source>
        <dbReference type="SAM" id="Coils"/>
    </source>
</evidence>
<reference evidence="3 4" key="1">
    <citation type="journal article" date="2024" name="Science">
        <title>Giant polyketide synthase enzymes in the biosynthesis of giant marine polyether toxins.</title>
        <authorList>
            <person name="Fallon T.R."/>
            <person name="Shende V.V."/>
            <person name="Wierzbicki I.H."/>
            <person name="Pendleton A.L."/>
            <person name="Watervoot N.F."/>
            <person name="Auber R.P."/>
            <person name="Gonzalez D.J."/>
            <person name="Wisecaver J.H."/>
            <person name="Moore B.S."/>
        </authorList>
    </citation>
    <scope>NUCLEOTIDE SEQUENCE [LARGE SCALE GENOMIC DNA]</scope>
    <source>
        <strain evidence="3 4">12B1</strain>
    </source>
</reference>
<dbReference type="EMBL" id="JBGBPQ010000017">
    <property type="protein sequence ID" value="KAL1507713.1"/>
    <property type="molecule type" value="Genomic_DNA"/>
</dbReference>
<feature type="compositionally biased region" description="Basic and acidic residues" evidence="2">
    <location>
        <begin position="113"/>
        <end position="126"/>
    </location>
</feature>
<feature type="region of interest" description="Disordered" evidence="2">
    <location>
        <begin position="81"/>
        <end position="126"/>
    </location>
</feature>
<evidence type="ECO:0000313" key="3">
    <source>
        <dbReference type="EMBL" id="KAL1507713.1"/>
    </source>
</evidence>
<proteinExistence type="predicted"/>
<feature type="compositionally biased region" description="Polar residues" evidence="2">
    <location>
        <begin position="102"/>
        <end position="111"/>
    </location>
</feature>
<feature type="coiled-coil region" evidence="1">
    <location>
        <begin position="10"/>
        <end position="44"/>
    </location>
</feature>
<feature type="compositionally biased region" description="Pro residues" evidence="2">
    <location>
        <begin position="351"/>
        <end position="365"/>
    </location>
</feature>
<dbReference type="Proteomes" id="UP001515480">
    <property type="component" value="Unassembled WGS sequence"/>
</dbReference>
<feature type="region of interest" description="Disordered" evidence="2">
    <location>
        <begin position="346"/>
        <end position="439"/>
    </location>
</feature>
<protein>
    <recommendedName>
        <fullName evidence="5">Proteophosphoglycan ppg4</fullName>
    </recommendedName>
</protein>
<keyword evidence="4" id="KW-1185">Reference proteome</keyword>
<feature type="compositionally biased region" description="Polar residues" evidence="2">
    <location>
        <begin position="279"/>
        <end position="295"/>
    </location>
</feature>
<feature type="compositionally biased region" description="Low complexity" evidence="2">
    <location>
        <begin position="423"/>
        <end position="439"/>
    </location>
</feature>
<feature type="region of interest" description="Disordered" evidence="2">
    <location>
        <begin position="207"/>
        <end position="307"/>
    </location>
</feature>